<dbReference type="GO" id="GO:0005524">
    <property type="term" value="F:ATP binding"/>
    <property type="evidence" value="ECO:0007669"/>
    <property type="project" value="InterPro"/>
</dbReference>
<evidence type="ECO:0000259" key="2">
    <source>
        <dbReference type="Pfam" id="PF01326"/>
    </source>
</evidence>
<organism evidence="3 4">
    <name type="scientific">Umezawaea endophytica</name>
    <dbReference type="NCBI Taxonomy" id="1654476"/>
    <lineage>
        <taxon>Bacteria</taxon>
        <taxon>Bacillati</taxon>
        <taxon>Actinomycetota</taxon>
        <taxon>Actinomycetes</taxon>
        <taxon>Pseudonocardiales</taxon>
        <taxon>Pseudonocardiaceae</taxon>
        <taxon>Umezawaea</taxon>
    </lineage>
</organism>
<dbReference type="Pfam" id="PF01326">
    <property type="entry name" value="PPDK_N"/>
    <property type="match status" value="1"/>
</dbReference>
<gene>
    <name evidence="3" type="ORF">NZH93_06980</name>
</gene>
<sequence>MDAVGTSTDLIRDFADIDAGMLAAVGGKAANLGELTAAGLPVPPGFCVTTEAYRRVAEAAGMDDLLAGHVEAVKARELLLAAPMPDDVRDALLAQYARLGEDVPVAVRSSATAEDLPFASFAGQQDTYLNVVGPDAVIDAVRRCWASLWTDRAVAYRDSNGIDHHVVRLAVVVQEMVQSAVAGVLFTANPVTGRRREAVIDASPGLGEAVVSGAVNPDHFVVDTETGAILERRLGDKRLVIRSLPGGGTEQVEHAQDGACLTDEQVGHLAELGSRVEAHYGAPQDTEWALDAEGVLWLTQARPITTLFPLPADATADDPRVYFCFSVAQGLERPITPSGMAAFRLLSSGMSDLFGFPVAHRVDGARPFREAGQRLFVDATTFLRSKPGQVIAPRVLDVMEARSAVVLRGLFDDPRFSVLHPSWRPFLRRFLKVAARYRVPLRVVQAVRSPASAHRRMERIAADQAALLSIPDSASAAERLDHCEVVLGERSIQVLPLIAPMALPGFALLGLAGKVLGKRLEPGDLQAVLRGLPHNVTTEMDLELWHLASAIRADEESSKAISGTLARDLAVRYRDGRLPAVAQTGLAEFMAKWGHRAVAEIDLGLPRWSDDPTHLLGVLANYLRLDDPKLAPDAQFARGAAEAEAAIDRLARRAGRVRGRFVRFALGRARLLAGLREMPKYYLVVALGHVREQLGLVGAELAAKGVLDAADDVYFLDFGDVRDAVEGKDFRAVVADRRESYDRELRRRRVPRVLLSDGTEPEAVASQNVVVGPGAVIGTPASAGSVTGVARVVLDPVGAHLEPGEILVAPSTDPGWTPLFLTAGGLVMEMGGANSHGAVVAREYGIPAVVGVADAVTRITTGQRITVDGALGTVTVVDQD</sequence>
<dbReference type="AlphaFoldDB" id="A0A9X2VH80"/>
<dbReference type="Proteomes" id="UP001141259">
    <property type="component" value="Unassembled WGS sequence"/>
</dbReference>
<comment type="caution">
    <text evidence="3">The sequence shown here is derived from an EMBL/GenBank/DDBJ whole genome shotgun (WGS) entry which is preliminary data.</text>
</comment>
<protein>
    <submittedName>
        <fullName evidence="3">PEP-utilizing enzyme</fullName>
    </submittedName>
</protein>
<evidence type="ECO:0000313" key="4">
    <source>
        <dbReference type="Proteomes" id="UP001141259"/>
    </source>
</evidence>
<dbReference type="GO" id="GO:0016301">
    <property type="term" value="F:kinase activity"/>
    <property type="evidence" value="ECO:0007669"/>
    <property type="project" value="InterPro"/>
</dbReference>
<keyword evidence="4" id="KW-1185">Reference proteome</keyword>
<evidence type="ECO:0000313" key="3">
    <source>
        <dbReference type="EMBL" id="MCS7476590.1"/>
    </source>
</evidence>
<accession>A0A9X2VH80</accession>
<dbReference type="InterPro" id="IPR036637">
    <property type="entry name" value="Phosphohistidine_dom_sf"/>
</dbReference>
<dbReference type="Pfam" id="PF00391">
    <property type="entry name" value="PEP-utilizers"/>
    <property type="match status" value="1"/>
</dbReference>
<dbReference type="InterPro" id="IPR051549">
    <property type="entry name" value="PEP_Utilizing_Enz"/>
</dbReference>
<dbReference type="SUPFAM" id="SSF56059">
    <property type="entry name" value="Glutathione synthetase ATP-binding domain-like"/>
    <property type="match status" value="1"/>
</dbReference>
<dbReference type="RefSeq" id="WP_259622076.1">
    <property type="nucleotide sequence ID" value="NZ_JANYMP010000002.1"/>
</dbReference>
<dbReference type="InterPro" id="IPR002192">
    <property type="entry name" value="PPDK_AMP/ATP-bd"/>
</dbReference>
<dbReference type="Gene3D" id="3.50.30.10">
    <property type="entry name" value="Phosphohistidine domain"/>
    <property type="match status" value="1"/>
</dbReference>
<proteinExistence type="predicted"/>
<dbReference type="Gene3D" id="3.30.1490.20">
    <property type="entry name" value="ATP-grasp fold, A domain"/>
    <property type="match status" value="1"/>
</dbReference>
<dbReference type="SUPFAM" id="SSF52009">
    <property type="entry name" value="Phosphohistidine domain"/>
    <property type="match status" value="1"/>
</dbReference>
<name>A0A9X2VH80_9PSEU</name>
<reference evidence="3" key="1">
    <citation type="submission" date="2022-08" db="EMBL/GenBank/DDBJ databases">
        <authorList>
            <person name="Tistechok S."/>
            <person name="Samborskyy M."/>
            <person name="Roman I."/>
        </authorList>
    </citation>
    <scope>NUCLEOTIDE SEQUENCE</scope>
    <source>
        <strain evidence="3">DSM 103496</strain>
    </source>
</reference>
<dbReference type="InterPro" id="IPR008279">
    <property type="entry name" value="PEP-util_enz_mobile_dom"/>
</dbReference>
<feature type="domain" description="PEP-utilising enzyme mobile" evidence="1">
    <location>
        <begin position="802"/>
        <end position="872"/>
    </location>
</feature>
<feature type="domain" description="Pyruvate phosphate dikinase AMP/ATP-binding" evidence="2">
    <location>
        <begin position="24"/>
        <end position="307"/>
    </location>
</feature>
<dbReference type="PANTHER" id="PTHR43615:SF1">
    <property type="entry name" value="PPDK_N DOMAIN-CONTAINING PROTEIN"/>
    <property type="match status" value="1"/>
</dbReference>
<dbReference type="InterPro" id="IPR013815">
    <property type="entry name" value="ATP_grasp_subdomain_1"/>
</dbReference>
<dbReference type="Gene3D" id="3.30.470.20">
    <property type="entry name" value="ATP-grasp fold, B domain"/>
    <property type="match status" value="1"/>
</dbReference>
<dbReference type="EMBL" id="JANYMP010000002">
    <property type="protein sequence ID" value="MCS7476590.1"/>
    <property type="molecule type" value="Genomic_DNA"/>
</dbReference>
<dbReference type="PANTHER" id="PTHR43615">
    <property type="entry name" value="PHOSPHOENOLPYRUVATE SYNTHASE-RELATED"/>
    <property type="match status" value="1"/>
</dbReference>
<evidence type="ECO:0000259" key="1">
    <source>
        <dbReference type="Pfam" id="PF00391"/>
    </source>
</evidence>